<accession>A0A9W6GLA1</accession>
<feature type="domain" description="Metallo-beta-lactamase" evidence="1">
    <location>
        <begin position="110"/>
        <end position="318"/>
    </location>
</feature>
<dbReference type="SMART" id="SM00849">
    <property type="entry name" value="Lactamase_B"/>
    <property type="match status" value="1"/>
</dbReference>
<protein>
    <recommendedName>
        <fullName evidence="1">Metallo-beta-lactamase domain-containing protein</fullName>
    </recommendedName>
</protein>
<proteinExistence type="predicted"/>
<dbReference type="GO" id="GO:0042781">
    <property type="term" value="F:3'-tRNA processing endoribonuclease activity"/>
    <property type="evidence" value="ECO:0007669"/>
    <property type="project" value="TreeGrafter"/>
</dbReference>
<dbReference type="AlphaFoldDB" id="A0A9W6GLA1"/>
<comment type="caution">
    <text evidence="2">The sequence shown here is derived from an EMBL/GenBank/DDBJ whole genome shotgun (WGS) entry which is preliminary data.</text>
</comment>
<reference evidence="2" key="1">
    <citation type="submission" date="2022-12" db="EMBL/GenBank/DDBJ databases">
        <title>Reference genome sequencing for broad-spectrum identification of bacterial and archaeal isolates by mass spectrometry.</title>
        <authorList>
            <person name="Sekiguchi Y."/>
            <person name="Tourlousse D.M."/>
        </authorList>
    </citation>
    <scope>NUCLEOTIDE SEQUENCE</scope>
    <source>
        <strain evidence="2">10succ1</strain>
    </source>
</reference>
<dbReference type="Pfam" id="PF23023">
    <property type="entry name" value="Anti-Pycsar_Apyc1"/>
    <property type="match status" value="1"/>
</dbReference>
<dbReference type="Proteomes" id="UP001144471">
    <property type="component" value="Unassembled WGS sequence"/>
</dbReference>
<dbReference type="SUPFAM" id="SSF56281">
    <property type="entry name" value="Metallo-hydrolase/oxidoreductase"/>
    <property type="match status" value="1"/>
</dbReference>
<gene>
    <name evidence="2" type="ORF">PM10SUCC1_27020</name>
</gene>
<dbReference type="EMBL" id="BSDY01000014">
    <property type="protein sequence ID" value="GLI57188.1"/>
    <property type="molecule type" value="Genomic_DNA"/>
</dbReference>
<dbReference type="Gene3D" id="3.60.15.10">
    <property type="entry name" value="Ribonuclease Z/Hydroxyacylglutathione hydrolase-like"/>
    <property type="match status" value="1"/>
</dbReference>
<keyword evidence="3" id="KW-1185">Reference proteome</keyword>
<name>A0A9W6GLA1_9FUSO</name>
<dbReference type="InterPro" id="IPR001279">
    <property type="entry name" value="Metallo-B-lactamas"/>
</dbReference>
<evidence type="ECO:0000313" key="3">
    <source>
        <dbReference type="Proteomes" id="UP001144471"/>
    </source>
</evidence>
<sequence>MKLLVKNIGIKKLIVGAAVVAGILIASTSGVGEDPGSYRFSRTPGVTAGGYPLPLTGEVIATDTVVVKREGAEVVSYPEIYVPGRETLGEDEMRILCIGSGNPDLRIGQAATGWAVELGNGEKFVFDIGGGTVGNLWSLGASPAEFDKLFITHLHLDHVGGIFGMFDAMGWSRNVPLQVWGPSGATEENGTAAFVENVQKASSWHIESKTGIAPSEGMTMVAHEFDYYNFTEEEPNQLIYNENGVKVYAFPVIHTIAGSVGYRLEWNGMSMAFSGDTEPSTLVAQQSKGVDVFIHEAFISAEAFAEKKSVTMEIAENVVDGAHTTAGTLGQLFEIAQPVLGVATHYSLDDDLIDPFFKEVEEIYEGPVAIAQDMMVINVTPDQIVTRMVMPDELSWPEPASELEEKPEIGELSDQERPEWITNTRIY</sequence>
<dbReference type="RefSeq" id="WP_281836673.1">
    <property type="nucleotide sequence ID" value="NZ_BSDY01000014.1"/>
</dbReference>
<organism evidence="2 3">
    <name type="scientific">Propionigenium maris DSM 9537</name>
    <dbReference type="NCBI Taxonomy" id="1123000"/>
    <lineage>
        <taxon>Bacteria</taxon>
        <taxon>Fusobacteriati</taxon>
        <taxon>Fusobacteriota</taxon>
        <taxon>Fusobacteriia</taxon>
        <taxon>Fusobacteriales</taxon>
        <taxon>Fusobacteriaceae</taxon>
        <taxon>Propionigenium</taxon>
    </lineage>
</organism>
<dbReference type="InterPro" id="IPR036866">
    <property type="entry name" value="RibonucZ/Hydroxyglut_hydro"/>
</dbReference>
<evidence type="ECO:0000313" key="2">
    <source>
        <dbReference type="EMBL" id="GLI57188.1"/>
    </source>
</evidence>
<dbReference type="PANTHER" id="PTHR46018:SF2">
    <property type="entry name" value="ZINC PHOSPHODIESTERASE ELAC PROTEIN 1"/>
    <property type="match status" value="1"/>
</dbReference>
<evidence type="ECO:0000259" key="1">
    <source>
        <dbReference type="SMART" id="SM00849"/>
    </source>
</evidence>
<dbReference type="PANTHER" id="PTHR46018">
    <property type="entry name" value="ZINC PHOSPHODIESTERASE ELAC PROTEIN 1"/>
    <property type="match status" value="1"/>
</dbReference>
<dbReference type="NCBIfam" id="NF041257">
    <property type="entry name" value="GntH_guanitoxin"/>
    <property type="match status" value="1"/>
</dbReference>